<evidence type="ECO:0000313" key="4">
    <source>
        <dbReference type="EMBL" id="CAB5010452.1"/>
    </source>
</evidence>
<protein>
    <submittedName>
        <fullName evidence="3">Unannotated protein</fullName>
    </submittedName>
</protein>
<evidence type="ECO:0000313" key="1">
    <source>
        <dbReference type="EMBL" id="CAB4772414.1"/>
    </source>
</evidence>
<evidence type="ECO:0000313" key="3">
    <source>
        <dbReference type="EMBL" id="CAB4941003.1"/>
    </source>
</evidence>
<dbReference type="EMBL" id="CAEZYR010000194">
    <property type="protein sequence ID" value="CAB4772414.1"/>
    <property type="molecule type" value="Genomic_DNA"/>
</dbReference>
<dbReference type="AlphaFoldDB" id="A0A6J7JCL7"/>
<evidence type="ECO:0000313" key="2">
    <source>
        <dbReference type="EMBL" id="CAB4836479.1"/>
    </source>
</evidence>
<dbReference type="EMBL" id="CAFBMH010000233">
    <property type="protein sequence ID" value="CAB4941003.1"/>
    <property type="molecule type" value="Genomic_DNA"/>
</dbReference>
<gene>
    <name evidence="1" type="ORF">UFOPK2754_03166</name>
    <name evidence="2" type="ORF">UFOPK3139_02923</name>
    <name evidence="3" type="ORF">UFOPK3543_03254</name>
    <name evidence="4" type="ORF">UFOPK3967_02204</name>
</gene>
<dbReference type="InterPro" id="IPR014710">
    <property type="entry name" value="RmlC-like_jellyroll"/>
</dbReference>
<dbReference type="EMBL" id="CAFBOS010000158">
    <property type="protein sequence ID" value="CAB5010452.1"/>
    <property type="molecule type" value="Genomic_DNA"/>
</dbReference>
<dbReference type="EMBL" id="CAFABA010000183">
    <property type="protein sequence ID" value="CAB4836479.1"/>
    <property type="molecule type" value="Genomic_DNA"/>
</dbReference>
<organism evidence="3">
    <name type="scientific">freshwater metagenome</name>
    <dbReference type="NCBI Taxonomy" id="449393"/>
    <lineage>
        <taxon>unclassified sequences</taxon>
        <taxon>metagenomes</taxon>
        <taxon>ecological metagenomes</taxon>
    </lineage>
</organism>
<dbReference type="Gene3D" id="2.60.120.10">
    <property type="entry name" value="Jelly Rolls"/>
    <property type="match status" value="1"/>
</dbReference>
<dbReference type="SUPFAM" id="SSF51182">
    <property type="entry name" value="RmlC-like cupins"/>
    <property type="match status" value="1"/>
</dbReference>
<proteinExistence type="predicted"/>
<name>A0A6J7JCL7_9ZZZZ</name>
<dbReference type="InterPro" id="IPR011051">
    <property type="entry name" value="RmlC_Cupin_sf"/>
</dbReference>
<accession>A0A6J7JCL7</accession>
<sequence>MKFTIERDRNESEADAVAAFTAEGCNTLTVDFAAQTNGDHWHDFASRTCIVAGRLFLTDSDSGEEYELGPGTVIVAPPRVVHREVTDGYRAVIALDVDVSTLSQPILKDPADLHA</sequence>
<reference evidence="3" key="1">
    <citation type="submission" date="2020-05" db="EMBL/GenBank/DDBJ databases">
        <authorList>
            <person name="Chiriac C."/>
            <person name="Salcher M."/>
            <person name="Ghai R."/>
            <person name="Kavagutti S V."/>
        </authorList>
    </citation>
    <scope>NUCLEOTIDE SEQUENCE</scope>
</reference>